<dbReference type="Proteomes" id="UP000789901">
    <property type="component" value="Unassembled WGS sequence"/>
</dbReference>
<evidence type="ECO:0000313" key="1">
    <source>
        <dbReference type="EMBL" id="CAG8803327.1"/>
    </source>
</evidence>
<organism evidence="1 2">
    <name type="scientific">Gigaspora margarita</name>
    <dbReference type="NCBI Taxonomy" id="4874"/>
    <lineage>
        <taxon>Eukaryota</taxon>
        <taxon>Fungi</taxon>
        <taxon>Fungi incertae sedis</taxon>
        <taxon>Mucoromycota</taxon>
        <taxon>Glomeromycotina</taxon>
        <taxon>Glomeromycetes</taxon>
        <taxon>Diversisporales</taxon>
        <taxon>Gigasporaceae</taxon>
        <taxon>Gigaspora</taxon>
    </lineage>
</organism>
<comment type="caution">
    <text evidence="1">The sequence shown here is derived from an EMBL/GenBank/DDBJ whole genome shotgun (WGS) entry which is preliminary data.</text>
</comment>
<gene>
    <name evidence="1" type="ORF">GMARGA_LOCUS23624</name>
</gene>
<sequence length="210" mass="24408">MNSDDSNTNTANTNTSKFVVVQSLTPQNYLFQTQKSKSLSDSSYNQNKKSQNLVQDNYPYIYIIRIMSQRKTNYTYRIISLGFYSLNATKTRHNSINGTVFKYQMIIHFYEIQKCTSYNSATDVSNKFLQKLGKSNKSSISGVKLFAFDLEYQQKPLKKQYNSQKKPLEELSSLQINRRLRSLANDIKDNVQSLFLKYNMTSLETEKVDL</sequence>
<protein>
    <submittedName>
        <fullName evidence="1">40838_t:CDS:1</fullName>
    </submittedName>
</protein>
<evidence type="ECO:0000313" key="2">
    <source>
        <dbReference type="Proteomes" id="UP000789901"/>
    </source>
</evidence>
<accession>A0ABN7VW91</accession>
<keyword evidence="2" id="KW-1185">Reference proteome</keyword>
<reference evidence="1 2" key="1">
    <citation type="submission" date="2021-06" db="EMBL/GenBank/DDBJ databases">
        <authorList>
            <person name="Kallberg Y."/>
            <person name="Tangrot J."/>
            <person name="Rosling A."/>
        </authorList>
    </citation>
    <scope>NUCLEOTIDE SEQUENCE [LARGE SCALE GENOMIC DNA]</scope>
    <source>
        <strain evidence="1 2">120-4 pot B 10/14</strain>
    </source>
</reference>
<proteinExistence type="predicted"/>
<dbReference type="EMBL" id="CAJVQB010024095">
    <property type="protein sequence ID" value="CAG8803327.1"/>
    <property type="molecule type" value="Genomic_DNA"/>
</dbReference>
<name>A0ABN7VW91_GIGMA</name>